<feature type="transmembrane region" description="Helical" evidence="1">
    <location>
        <begin position="47"/>
        <end position="67"/>
    </location>
</feature>
<accession>A0A7T0NC48</accession>
<evidence type="ECO:0000313" key="2">
    <source>
        <dbReference type="EMBL" id="QPK42064.1"/>
    </source>
</evidence>
<feature type="transmembrane region" description="Helical" evidence="1">
    <location>
        <begin position="134"/>
        <end position="155"/>
    </location>
</feature>
<dbReference type="AlphaFoldDB" id="A0A7T0NC48"/>
<sequence length="166" mass="19535">MKLIFIMSYTLNSAFMSMKQPMSLIIIILMQTTLTIAMMNKLTQSPWFSYLLMIIFIGGMMVLFVYITGISPNEKNKNNFTTAITMTMTITTIMTPFTKTELIFKMTKQLFMKIYHQPVNTYLYLTMMLNMQMYPLYIMMMMYLFITLIAVNKIINLNMGPLRKKH</sequence>
<evidence type="ECO:0000256" key="1">
    <source>
        <dbReference type="SAM" id="Phobius"/>
    </source>
</evidence>
<keyword evidence="1" id="KW-1133">Transmembrane helix</keyword>
<name>A0A7T0NC48_9ORTH</name>
<feature type="transmembrane region" description="Helical" evidence="1">
    <location>
        <begin position="79"/>
        <end position="97"/>
    </location>
</feature>
<protein>
    <submittedName>
        <fullName evidence="2">NADH dehydrogenase subunit 6</fullName>
    </submittedName>
</protein>
<proteinExistence type="predicted"/>
<organism evidence="2">
    <name type="scientific">Falconius longicornis</name>
    <dbReference type="NCBI Taxonomy" id="2793211"/>
    <lineage>
        <taxon>Eukaryota</taxon>
        <taxon>Metazoa</taxon>
        <taxon>Ecdysozoa</taxon>
        <taxon>Arthropoda</taxon>
        <taxon>Hexapoda</taxon>
        <taxon>Insecta</taxon>
        <taxon>Pterygota</taxon>
        <taxon>Neoptera</taxon>
        <taxon>Polyneoptera</taxon>
        <taxon>Orthoptera</taxon>
        <taxon>Caelifera</taxon>
        <taxon>Acrididea</taxon>
        <taxon>Tetrigoidea</taxon>
        <taxon>Tetrigidae</taxon>
        <taxon>Scelimeninae</taxon>
        <taxon>Falconius</taxon>
    </lineage>
</organism>
<keyword evidence="1" id="KW-0812">Transmembrane</keyword>
<keyword evidence="1" id="KW-0472">Membrane</keyword>
<geneLocation type="mitochondrion" evidence="2"/>
<keyword evidence="2" id="KW-0496">Mitochondrion</keyword>
<reference evidence="2" key="1">
    <citation type="submission" date="2020-03" db="EMBL/GenBank/DDBJ databases">
        <title>The mitochondrial genomes of eight Scelimeninae species (Orthoptera: Tetrigoidea): deep insights into structural characteristics and phylogenetic implications.</title>
        <authorList>
            <person name="Li R."/>
            <person name="Li X.-D."/>
        </authorList>
    </citation>
    <scope>NUCLEOTIDE SEQUENCE</scope>
</reference>
<gene>
    <name evidence="2" type="primary">ND6</name>
</gene>
<dbReference type="EMBL" id="MT162543">
    <property type="protein sequence ID" value="QPK42064.1"/>
    <property type="molecule type" value="Genomic_DNA"/>
</dbReference>